<feature type="signal peptide" evidence="6">
    <location>
        <begin position="1"/>
        <end position="22"/>
    </location>
</feature>
<keyword evidence="8" id="KW-0378">Hydrolase</keyword>
<organism evidence="8 9">
    <name type="scientific">Candidatus Collierbacteria bacterium GW2011_GWB1_44_6</name>
    <dbReference type="NCBI Taxonomy" id="1618384"/>
    <lineage>
        <taxon>Bacteria</taxon>
        <taxon>Candidatus Collieribacteriota</taxon>
    </lineage>
</organism>
<evidence type="ECO:0000313" key="9">
    <source>
        <dbReference type="Proteomes" id="UP000034835"/>
    </source>
</evidence>
<dbReference type="PROSITE" id="PS51257">
    <property type="entry name" value="PROKAR_LIPOPROTEIN"/>
    <property type="match status" value="1"/>
</dbReference>
<dbReference type="InterPro" id="IPR005490">
    <property type="entry name" value="LD_TPept_cat_dom"/>
</dbReference>
<dbReference type="GO" id="GO:0008360">
    <property type="term" value="P:regulation of cell shape"/>
    <property type="evidence" value="ECO:0007669"/>
    <property type="project" value="UniProtKB-KW"/>
</dbReference>
<evidence type="ECO:0000256" key="2">
    <source>
        <dbReference type="ARBA" id="ARBA00022679"/>
    </source>
</evidence>
<dbReference type="GO" id="GO:0008233">
    <property type="term" value="F:peptidase activity"/>
    <property type="evidence" value="ECO:0007669"/>
    <property type="project" value="UniProtKB-KW"/>
</dbReference>
<dbReference type="Pfam" id="PF03734">
    <property type="entry name" value="YkuD"/>
    <property type="match status" value="1"/>
</dbReference>
<dbReference type="UniPathway" id="UPA00219"/>
<sequence>MRLRYIYIVVVLFIVSCNSAHTTPPVTQSATTYVPQTATIYPTVAPTLTPTLLPTATATPTPVPDIGGIEFTGYWLKLSKEFDSRGFQKLYLLYQDKTTIEVIAWFCVRGSDNNTPNGFYFIAIDRPTTFLRPSGGEATTFFSHNFAWKLSYSNWYLHAAPWNIEGVYGCPTNSTGGCVNMRTDDFNFILNGGEYTNPDTGQISKIPNLSVGTPFVITENDRDCTYLGQCFNIFECRTGLDCFLRYTCQHCGETATSKWYSISDQNNALDSFPD</sequence>
<proteinExistence type="predicted"/>
<evidence type="ECO:0000256" key="4">
    <source>
        <dbReference type="ARBA" id="ARBA00022984"/>
    </source>
</evidence>
<evidence type="ECO:0000256" key="5">
    <source>
        <dbReference type="ARBA" id="ARBA00023316"/>
    </source>
</evidence>
<evidence type="ECO:0000313" key="8">
    <source>
        <dbReference type="EMBL" id="KKT71699.1"/>
    </source>
</evidence>
<keyword evidence="5" id="KW-0961">Cell wall biogenesis/degradation</keyword>
<comment type="pathway">
    <text evidence="1">Cell wall biogenesis; peptidoglycan biosynthesis.</text>
</comment>
<keyword evidence="4" id="KW-0573">Peptidoglycan synthesis</keyword>
<dbReference type="Gene3D" id="2.40.440.10">
    <property type="entry name" value="L,D-transpeptidase catalytic domain-like"/>
    <property type="match status" value="1"/>
</dbReference>
<keyword evidence="6" id="KW-0732">Signal</keyword>
<reference evidence="8 9" key="1">
    <citation type="journal article" date="2015" name="Nature">
        <title>rRNA introns, odd ribosomes, and small enigmatic genomes across a large radiation of phyla.</title>
        <authorList>
            <person name="Brown C.T."/>
            <person name="Hug L.A."/>
            <person name="Thomas B.C."/>
            <person name="Sharon I."/>
            <person name="Castelle C.J."/>
            <person name="Singh A."/>
            <person name="Wilkins M.J."/>
            <person name="Williams K.H."/>
            <person name="Banfield J.F."/>
        </authorList>
    </citation>
    <scope>NUCLEOTIDE SEQUENCE [LARGE SCALE GENOMIC DNA]</scope>
</reference>
<evidence type="ECO:0000259" key="7">
    <source>
        <dbReference type="Pfam" id="PF03734"/>
    </source>
</evidence>
<dbReference type="Proteomes" id="UP000034835">
    <property type="component" value="Unassembled WGS sequence"/>
</dbReference>
<gene>
    <name evidence="8" type="ORF">UW68_C0058G0006</name>
</gene>
<dbReference type="GO" id="GO:0071555">
    <property type="term" value="P:cell wall organization"/>
    <property type="evidence" value="ECO:0007669"/>
    <property type="project" value="UniProtKB-KW"/>
</dbReference>
<accession>A0A0G1MIA7</accession>
<keyword evidence="2" id="KW-0808">Transferase</keyword>
<dbReference type="CDD" id="cd16913">
    <property type="entry name" value="YkuD_like"/>
    <property type="match status" value="1"/>
</dbReference>
<comment type="caution">
    <text evidence="8">The sequence shown here is derived from an EMBL/GenBank/DDBJ whole genome shotgun (WGS) entry which is preliminary data.</text>
</comment>
<evidence type="ECO:0000256" key="6">
    <source>
        <dbReference type="SAM" id="SignalP"/>
    </source>
</evidence>
<name>A0A0G1MIA7_9BACT</name>
<evidence type="ECO:0000256" key="3">
    <source>
        <dbReference type="ARBA" id="ARBA00022960"/>
    </source>
</evidence>
<keyword evidence="8" id="KW-0645">Protease</keyword>
<dbReference type="AlphaFoldDB" id="A0A0G1MIA7"/>
<feature type="domain" description="L,D-TPase catalytic" evidence="7">
    <location>
        <begin position="88"/>
        <end position="189"/>
    </location>
</feature>
<dbReference type="SUPFAM" id="SSF141523">
    <property type="entry name" value="L,D-transpeptidase catalytic domain-like"/>
    <property type="match status" value="1"/>
</dbReference>
<dbReference type="InterPro" id="IPR038063">
    <property type="entry name" value="Transpep_catalytic_dom"/>
</dbReference>
<dbReference type="GO" id="GO:0009252">
    <property type="term" value="P:peptidoglycan biosynthetic process"/>
    <property type="evidence" value="ECO:0007669"/>
    <property type="project" value="UniProtKB-UniPathway"/>
</dbReference>
<protein>
    <submittedName>
        <fullName evidence="8">Alkaline serine protease</fullName>
    </submittedName>
</protein>
<dbReference type="GO" id="GO:0016740">
    <property type="term" value="F:transferase activity"/>
    <property type="evidence" value="ECO:0007669"/>
    <property type="project" value="UniProtKB-KW"/>
</dbReference>
<keyword evidence="3" id="KW-0133">Cell shape</keyword>
<evidence type="ECO:0000256" key="1">
    <source>
        <dbReference type="ARBA" id="ARBA00004752"/>
    </source>
</evidence>
<feature type="chain" id="PRO_5002538542" evidence="6">
    <location>
        <begin position="23"/>
        <end position="274"/>
    </location>
</feature>
<dbReference type="EMBL" id="LCJG01000058">
    <property type="protein sequence ID" value="KKT71699.1"/>
    <property type="molecule type" value="Genomic_DNA"/>
</dbReference>
<dbReference type="GO" id="GO:0006508">
    <property type="term" value="P:proteolysis"/>
    <property type="evidence" value="ECO:0007669"/>
    <property type="project" value="UniProtKB-KW"/>
</dbReference>